<dbReference type="PRINTS" id="PR00419">
    <property type="entry name" value="ADXRDTASE"/>
</dbReference>
<dbReference type="Pfam" id="PF13450">
    <property type="entry name" value="NAD_binding_8"/>
    <property type="match status" value="1"/>
</dbReference>
<dbReference type="InterPro" id="IPR050464">
    <property type="entry name" value="Zeta_carotene_desat/Oxidored"/>
</dbReference>
<dbReference type="EC" id="2.1.1.79" evidence="1"/>
<organism evidence="1 2">
    <name type="scientific">Apostasia shenzhenica</name>
    <dbReference type="NCBI Taxonomy" id="1088818"/>
    <lineage>
        <taxon>Eukaryota</taxon>
        <taxon>Viridiplantae</taxon>
        <taxon>Streptophyta</taxon>
        <taxon>Embryophyta</taxon>
        <taxon>Tracheophyta</taxon>
        <taxon>Spermatophyta</taxon>
        <taxon>Magnoliopsida</taxon>
        <taxon>Liliopsida</taxon>
        <taxon>Asparagales</taxon>
        <taxon>Orchidaceae</taxon>
        <taxon>Apostasioideae</taxon>
        <taxon>Apostasia</taxon>
    </lineage>
</organism>
<gene>
    <name evidence="1" type="primary">PPXII</name>
    <name evidence="1" type="ORF">AXF42_Ash006242</name>
</gene>
<keyword evidence="2" id="KW-1185">Reference proteome</keyword>
<keyword evidence="1" id="KW-0489">Methyltransferase</keyword>
<reference evidence="1 2" key="1">
    <citation type="journal article" date="2017" name="Nature">
        <title>The Apostasia genome and the evolution of orchids.</title>
        <authorList>
            <person name="Zhang G.Q."/>
            <person name="Liu K.W."/>
            <person name="Li Z."/>
            <person name="Lohaus R."/>
            <person name="Hsiao Y.Y."/>
            <person name="Niu S.C."/>
            <person name="Wang J.Y."/>
            <person name="Lin Y.C."/>
            <person name="Xu Q."/>
            <person name="Chen L.J."/>
            <person name="Yoshida K."/>
            <person name="Fujiwara S."/>
            <person name="Wang Z.W."/>
            <person name="Zhang Y.Q."/>
            <person name="Mitsuda N."/>
            <person name="Wang M."/>
            <person name="Liu G.H."/>
            <person name="Pecoraro L."/>
            <person name="Huang H.X."/>
            <person name="Xiao X.J."/>
            <person name="Lin M."/>
            <person name="Wu X.Y."/>
            <person name="Wu W.L."/>
            <person name="Chen Y.Y."/>
            <person name="Chang S.B."/>
            <person name="Sakamoto S."/>
            <person name="Ohme-Takagi M."/>
            <person name="Yagi M."/>
            <person name="Zeng S.J."/>
            <person name="Shen C.Y."/>
            <person name="Yeh C.M."/>
            <person name="Luo Y.B."/>
            <person name="Tsai W.C."/>
            <person name="Van de Peer Y."/>
            <person name="Liu Z.J."/>
        </authorList>
    </citation>
    <scope>NUCLEOTIDE SEQUENCE [LARGE SCALE GENOMIC DNA]</scope>
    <source>
        <strain evidence="2">cv. Shenzhen</strain>
        <tissue evidence="1">Stem</tissue>
    </source>
</reference>
<dbReference type="GO" id="GO:0032259">
    <property type="term" value="P:methylation"/>
    <property type="evidence" value="ECO:0007669"/>
    <property type="project" value="UniProtKB-KW"/>
</dbReference>
<name>A0A2I0AYI9_9ASPA</name>
<dbReference type="GO" id="GO:0016491">
    <property type="term" value="F:oxidoreductase activity"/>
    <property type="evidence" value="ECO:0007669"/>
    <property type="project" value="TreeGrafter"/>
</dbReference>
<dbReference type="OrthoDB" id="688977at2759"/>
<dbReference type="PANTHER" id="PTHR42923">
    <property type="entry name" value="PROTOPORPHYRINOGEN OXIDASE"/>
    <property type="match status" value="1"/>
</dbReference>
<dbReference type="SUPFAM" id="SSF51905">
    <property type="entry name" value="FAD/NAD(P)-binding domain"/>
    <property type="match status" value="1"/>
</dbReference>
<dbReference type="EMBL" id="KZ451935">
    <property type="protein sequence ID" value="PKA60610.1"/>
    <property type="molecule type" value="Genomic_DNA"/>
</dbReference>
<dbReference type="STRING" id="1088818.A0A2I0AYI9"/>
<accession>A0A2I0AYI9</accession>
<dbReference type="PANTHER" id="PTHR42923:SF17">
    <property type="entry name" value="AMINE OXIDASE DOMAIN-CONTAINING PROTEIN"/>
    <property type="match status" value="1"/>
</dbReference>
<protein>
    <submittedName>
        <fullName evidence="1">Protoporphyrinogen oxidase, mitochondrial</fullName>
        <ecNumber evidence="1">2.1.1.79</ecNumber>
    </submittedName>
</protein>
<proteinExistence type="predicted"/>
<dbReference type="GO" id="GO:0008825">
    <property type="term" value="F:cyclopropane-fatty-acyl-phospholipid synthase activity"/>
    <property type="evidence" value="ECO:0007669"/>
    <property type="project" value="UniProtKB-EC"/>
</dbReference>
<dbReference type="Proteomes" id="UP000236161">
    <property type="component" value="Unassembled WGS sequence"/>
</dbReference>
<keyword evidence="1" id="KW-0808">Transferase</keyword>
<dbReference type="Gene3D" id="3.50.50.60">
    <property type="entry name" value="FAD/NAD(P)-binding domain"/>
    <property type="match status" value="1"/>
</dbReference>
<evidence type="ECO:0000313" key="1">
    <source>
        <dbReference type="EMBL" id="PKA60610.1"/>
    </source>
</evidence>
<dbReference type="AlphaFoldDB" id="A0A2I0AYI9"/>
<evidence type="ECO:0000313" key="2">
    <source>
        <dbReference type="Proteomes" id="UP000236161"/>
    </source>
</evidence>
<dbReference type="InterPro" id="IPR036188">
    <property type="entry name" value="FAD/NAD-bd_sf"/>
</dbReference>
<sequence length="101" mass="10964">MRVAVVGAGISGLAAAYELAVAGAEVVVYEKEDYLGGHARTVTVDGVDLDLGFMVFNRVCLSLMLTLLYLESTDFCSKSDSVIWVFVDLNLFGFRLQCGFL</sequence>